<feature type="transmembrane region" description="Helical" evidence="1">
    <location>
        <begin position="20"/>
        <end position="38"/>
    </location>
</feature>
<feature type="transmembrane region" description="Helical" evidence="1">
    <location>
        <begin position="44"/>
        <end position="64"/>
    </location>
</feature>
<evidence type="ECO:0000256" key="1">
    <source>
        <dbReference type="SAM" id="Phobius"/>
    </source>
</evidence>
<sequence length="97" mass="11353">MAVKQKLSELADSYIGFIDYGVRAWFFAFFAFLTILVIERTGFFDMAGILLLYWLVSLIVVGLWTRDYTRGYVPVWWLRLGYGKKAKARMKLGDRKL</sequence>
<name>A0ABR5IP66_9HYPH</name>
<dbReference type="Proteomes" id="UP000053900">
    <property type="component" value="Unassembled WGS sequence"/>
</dbReference>
<gene>
    <name evidence="2" type="ORF">AFK20_01685</name>
</gene>
<proteinExistence type="predicted"/>
<dbReference type="EMBL" id="LGSW01000001">
    <property type="protein sequence ID" value="KND22834.1"/>
    <property type="molecule type" value="Genomic_DNA"/>
</dbReference>
<organism evidence="2 3">
    <name type="scientific">Enhydrobacter aerosaccus</name>
    <dbReference type="NCBI Taxonomy" id="225324"/>
    <lineage>
        <taxon>Bacteria</taxon>
        <taxon>Pseudomonadati</taxon>
        <taxon>Pseudomonadota</taxon>
        <taxon>Alphaproteobacteria</taxon>
        <taxon>Hyphomicrobiales</taxon>
        <taxon>Enhydrobacter</taxon>
    </lineage>
</organism>
<evidence type="ECO:0008006" key="4">
    <source>
        <dbReference type="Google" id="ProtNLM"/>
    </source>
</evidence>
<reference evidence="2 3" key="1">
    <citation type="submission" date="2015-07" db="EMBL/GenBank/DDBJ databases">
        <title>Draft genome of Enhydrobacter aerosaccus.</title>
        <authorList>
            <person name="Wang X."/>
        </authorList>
    </citation>
    <scope>NUCLEOTIDE SEQUENCE [LARGE SCALE GENOMIC DNA]</scope>
    <source>
        <strain evidence="2 3">CGMCC9176</strain>
    </source>
</reference>
<evidence type="ECO:0000313" key="3">
    <source>
        <dbReference type="Proteomes" id="UP000053900"/>
    </source>
</evidence>
<keyword evidence="1" id="KW-0472">Membrane</keyword>
<protein>
    <recommendedName>
        <fullName evidence="4">Intracellular multiplication protein IcmT</fullName>
    </recommendedName>
</protein>
<evidence type="ECO:0000313" key="2">
    <source>
        <dbReference type="EMBL" id="KND22834.1"/>
    </source>
</evidence>
<accession>A0ABR5IP66</accession>
<keyword evidence="1" id="KW-0812">Transmembrane</keyword>
<comment type="caution">
    <text evidence="2">The sequence shown here is derived from an EMBL/GenBank/DDBJ whole genome shotgun (WGS) entry which is preliminary data.</text>
</comment>
<keyword evidence="3" id="KW-1185">Reference proteome</keyword>
<keyword evidence="1" id="KW-1133">Transmembrane helix</keyword>